<evidence type="ECO:0000313" key="2">
    <source>
        <dbReference type="EMBL" id="GAH45410.1"/>
    </source>
</evidence>
<dbReference type="AlphaFoldDB" id="X1GKM8"/>
<organism evidence="2">
    <name type="scientific">marine sediment metagenome</name>
    <dbReference type="NCBI Taxonomy" id="412755"/>
    <lineage>
        <taxon>unclassified sequences</taxon>
        <taxon>metagenomes</taxon>
        <taxon>ecological metagenomes</taxon>
    </lineage>
</organism>
<protein>
    <recommendedName>
        <fullName evidence="3">DUF4760 domain-containing protein</fullName>
    </recommendedName>
</protein>
<evidence type="ECO:0000256" key="1">
    <source>
        <dbReference type="SAM" id="Phobius"/>
    </source>
</evidence>
<comment type="caution">
    <text evidence="2">The sequence shown here is derived from an EMBL/GenBank/DDBJ whole genome shotgun (WGS) entry which is preliminary data.</text>
</comment>
<accession>X1GKM8</accession>
<reference evidence="2" key="1">
    <citation type="journal article" date="2014" name="Front. Microbiol.">
        <title>High frequency of phylogenetically diverse reductive dehalogenase-homologous genes in deep subseafloor sedimentary metagenomes.</title>
        <authorList>
            <person name="Kawai M."/>
            <person name="Futagami T."/>
            <person name="Toyoda A."/>
            <person name="Takaki Y."/>
            <person name="Nishi S."/>
            <person name="Hori S."/>
            <person name="Arai W."/>
            <person name="Tsubouchi T."/>
            <person name="Morono Y."/>
            <person name="Uchiyama I."/>
            <person name="Ito T."/>
            <person name="Fujiyama A."/>
            <person name="Inagaki F."/>
            <person name="Takami H."/>
        </authorList>
    </citation>
    <scope>NUCLEOTIDE SEQUENCE</scope>
    <source>
        <strain evidence="2">Expedition CK06-06</strain>
    </source>
</reference>
<gene>
    <name evidence="2" type="ORF">S03H2_21573</name>
</gene>
<sequence>GIEKCGAMEVTSAATCCYAIIALATFIVVFWIGFGQLRQMSKEAHKNTLVKMLENWDSQNMIDSRAIVSKITKLERYEQWNLPSEDQIRRKAELLKEELCRLDKEGSKEYLEIVRISDYMEGVGYMMTSKKDRKVVKDIFGDAVIHYYKLFLPWIKEARNKYPRIYEYFTEIYEFCK</sequence>
<evidence type="ECO:0008006" key="3">
    <source>
        <dbReference type="Google" id="ProtNLM"/>
    </source>
</evidence>
<feature type="non-terminal residue" evidence="2">
    <location>
        <position position="1"/>
    </location>
</feature>
<proteinExistence type="predicted"/>
<dbReference type="InterPro" id="IPR031876">
    <property type="entry name" value="DUF4760"/>
</dbReference>
<dbReference type="EMBL" id="BARU01011500">
    <property type="protein sequence ID" value="GAH45410.1"/>
    <property type="molecule type" value="Genomic_DNA"/>
</dbReference>
<dbReference type="Pfam" id="PF15956">
    <property type="entry name" value="DUF4760"/>
    <property type="match status" value="1"/>
</dbReference>
<keyword evidence="1" id="KW-1133">Transmembrane helix</keyword>
<name>X1GKM8_9ZZZZ</name>
<keyword evidence="1" id="KW-0472">Membrane</keyword>
<keyword evidence="1" id="KW-0812">Transmembrane</keyword>
<feature type="transmembrane region" description="Helical" evidence="1">
    <location>
        <begin position="12"/>
        <end position="34"/>
    </location>
</feature>